<sequence length="872" mass="98914">MKFELNEFCPPNETLLPHFLSDKGVSPCFTETVISSASVLYMLLFGSMQLLLYKRYATPVQHYALPFSQLYGLQMILNGTLPIVCLLTLLIELFVFKPGIMYGYMILLILQALIAWPIAVVLIVWERKYMLPTPPSRGHGIILLVFWTGMFSFQNLELLNIRNQEWFFKFKDFQDIIYFTLFLIRYMCTGGVFLLGLKAPGIPSIRHSESFARLHPDGEEDDGGNRDRPNSSQGSPFRNIWNKLKMLSPFIWPSKSPLLQFYVIVSVGLLIFGRLTNVFVPLYSKKIVDSMTILTNSSKADWQDFSVSAGSMSLAFRWDYVLIYVGLKVVQGGGAGGTGLLNNLRSLLWISVEQFTTREVQVKFFEHLHQLSLRWHLQRKTGEVLRAMDRGTDSINNILNYLLFSILPTIADIIIAIVYFTMFFNWWFGLIVFITMVLYLICTFAVTEWRTKFRRTMNQADNEQRQQAIDSLLNFETVKYYANEKYETDRYASSIIKYQKEEWKVTASVAFLNFLQLIIINIGLLIGSLLCIKLVVNHEGLTVGDYVMFTAYLMQLYAPLNYFGTYYRMLQKCFIDMENMLDLFKETAEVNDIPEAKNLMISNGMIEFRNVSFNYVPEKSVLTNINFVVPAGQSVALVGPSGGGKSTIVRLLFRFYDPSEGDILIDGQNIKLVTQTSLRKAIGVVPQDTVLFNDTIKYNILYGKIGAEEELVFKAAEGACIHEKIMSFPDRYDTKVGERGLKLSGGEKQRVAIARTILKNPSINLLDEATSSLDTQTERQIQSSIQLVCANKTSVIVAHRLSTIVNCNQILVIKDGRIAEGGTHDDLLSQNGVYTSMWNDQSKQDTGDTVVPTDLSDFNANSSTVIDSTIST</sequence>
<name>A0A226EWX6_FOLCA</name>
<evidence type="ECO:0000256" key="15">
    <source>
        <dbReference type="ARBA" id="ARBA00022692"/>
    </source>
</evidence>
<evidence type="ECO:0000256" key="34">
    <source>
        <dbReference type="ARBA" id="ARBA00047753"/>
    </source>
</evidence>
<dbReference type="PANTHER" id="PTHR24221">
    <property type="entry name" value="ATP-BINDING CASSETTE SUB-FAMILY B"/>
    <property type="match status" value="1"/>
</dbReference>
<reference evidence="45 46" key="1">
    <citation type="submission" date="2015-12" db="EMBL/GenBank/DDBJ databases">
        <title>The genome of Folsomia candida.</title>
        <authorList>
            <person name="Faddeeva A."/>
            <person name="Derks M.F."/>
            <person name="Anvar Y."/>
            <person name="Smit S."/>
            <person name="Van Straalen N."/>
            <person name="Roelofs D."/>
        </authorList>
    </citation>
    <scope>NUCLEOTIDE SEQUENCE [LARGE SCALE GENOMIC DNA]</scope>
    <source>
        <strain evidence="45 46">VU population</strain>
        <tissue evidence="45">Whole body</tissue>
    </source>
</reference>
<dbReference type="PROSITE" id="PS50893">
    <property type="entry name" value="ABC_TRANSPORTER_2"/>
    <property type="match status" value="1"/>
</dbReference>
<feature type="region of interest" description="Disordered" evidence="41">
    <location>
        <begin position="215"/>
        <end position="236"/>
    </location>
</feature>
<dbReference type="PROSITE" id="PS50929">
    <property type="entry name" value="ABC_TM1F"/>
    <property type="match status" value="1"/>
</dbReference>
<comment type="catalytic activity">
    <reaction evidence="37">
        <text>pheophorbide a(in) + ATP + H2O = pheophorbide a(out) + ADP + phosphate + H(+)</text>
        <dbReference type="Rhea" id="RHEA:61360"/>
        <dbReference type="ChEBI" id="CHEBI:15377"/>
        <dbReference type="ChEBI" id="CHEBI:15378"/>
        <dbReference type="ChEBI" id="CHEBI:30616"/>
        <dbReference type="ChEBI" id="CHEBI:43474"/>
        <dbReference type="ChEBI" id="CHEBI:58687"/>
        <dbReference type="ChEBI" id="CHEBI:456216"/>
    </reaction>
    <physiologicalReaction direction="left-to-right" evidence="37">
        <dbReference type="Rhea" id="RHEA:61361"/>
    </physiologicalReaction>
</comment>
<evidence type="ECO:0000256" key="1">
    <source>
        <dbReference type="ARBA" id="ARBA00004146"/>
    </source>
</evidence>
<feature type="transmembrane region" description="Helical" evidence="42">
    <location>
        <begin position="33"/>
        <end position="53"/>
    </location>
</feature>
<keyword evidence="24" id="KW-0496">Mitochondrion</keyword>
<keyword evidence="26" id="KW-1015">Disulfide bond</keyword>
<evidence type="ECO:0000256" key="4">
    <source>
        <dbReference type="ARBA" id="ARBA00004374"/>
    </source>
</evidence>
<dbReference type="GO" id="GO:0032585">
    <property type="term" value="C:multivesicular body membrane"/>
    <property type="evidence" value="ECO:0007669"/>
    <property type="project" value="UniProtKB-SubCell"/>
</dbReference>
<gene>
    <name evidence="45" type="ORF">Fcan01_02406</name>
</gene>
<dbReference type="GO" id="GO:0031901">
    <property type="term" value="C:early endosome membrane"/>
    <property type="evidence" value="ECO:0007669"/>
    <property type="project" value="UniProtKB-SubCell"/>
</dbReference>
<dbReference type="GO" id="GO:0005576">
    <property type="term" value="C:extracellular region"/>
    <property type="evidence" value="ECO:0007669"/>
    <property type="project" value="UniProtKB-SubCell"/>
</dbReference>
<evidence type="ECO:0000256" key="18">
    <source>
        <dbReference type="ARBA" id="ARBA00022787"/>
    </source>
</evidence>
<evidence type="ECO:0000259" key="44">
    <source>
        <dbReference type="PROSITE" id="PS50929"/>
    </source>
</evidence>
<feature type="transmembrane region" description="Helical" evidence="42">
    <location>
        <begin position="546"/>
        <end position="567"/>
    </location>
</feature>
<organism evidence="45 46">
    <name type="scientific">Folsomia candida</name>
    <name type="common">Springtail</name>
    <dbReference type="NCBI Taxonomy" id="158441"/>
    <lineage>
        <taxon>Eukaryota</taxon>
        <taxon>Metazoa</taxon>
        <taxon>Ecdysozoa</taxon>
        <taxon>Arthropoda</taxon>
        <taxon>Hexapoda</taxon>
        <taxon>Collembola</taxon>
        <taxon>Entomobryomorpha</taxon>
        <taxon>Isotomoidea</taxon>
        <taxon>Isotomidae</taxon>
        <taxon>Proisotominae</taxon>
        <taxon>Folsomia</taxon>
    </lineage>
</organism>
<evidence type="ECO:0000256" key="16">
    <source>
        <dbReference type="ARBA" id="ARBA00022741"/>
    </source>
</evidence>
<evidence type="ECO:0000256" key="22">
    <source>
        <dbReference type="ARBA" id="ARBA00022989"/>
    </source>
</evidence>
<feature type="transmembrane region" description="Helical" evidence="42">
    <location>
        <begin position="176"/>
        <end position="197"/>
    </location>
</feature>
<evidence type="ECO:0000256" key="17">
    <source>
        <dbReference type="ARBA" id="ARBA00022753"/>
    </source>
</evidence>
<comment type="catalytic activity">
    <reaction evidence="34">
        <text>coproporphyrinogen III(in) + ATP + H2O = coproporphyrinogen III(out) + ADP + phosphate + H(+)</text>
        <dbReference type="Rhea" id="RHEA:66680"/>
        <dbReference type="ChEBI" id="CHEBI:15377"/>
        <dbReference type="ChEBI" id="CHEBI:15378"/>
        <dbReference type="ChEBI" id="CHEBI:30616"/>
        <dbReference type="ChEBI" id="CHEBI:43474"/>
        <dbReference type="ChEBI" id="CHEBI:57309"/>
        <dbReference type="ChEBI" id="CHEBI:456216"/>
    </reaction>
    <physiologicalReaction direction="left-to-right" evidence="34">
        <dbReference type="Rhea" id="RHEA:66681"/>
    </physiologicalReaction>
</comment>
<keyword evidence="27" id="KW-0458">Lysosome</keyword>
<dbReference type="InterPro" id="IPR003439">
    <property type="entry name" value="ABC_transporter-like_ATP-bd"/>
</dbReference>
<feature type="transmembrane region" description="Helical" evidence="42">
    <location>
        <begin position="102"/>
        <end position="125"/>
    </location>
</feature>
<evidence type="ECO:0000256" key="23">
    <source>
        <dbReference type="ARBA" id="ARBA00023034"/>
    </source>
</evidence>
<dbReference type="PANTHER" id="PTHR24221:SF654">
    <property type="entry name" value="ATP-BINDING CASSETTE SUB-FAMILY B MEMBER 6"/>
    <property type="match status" value="1"/>
</dbReference>
<keyword evidence="15 42" id="KW-0812">Transmembrane</keyword>
<evidence type="ECO:0000313" key="46">
    <source>
        <dbReference type="Proteomes" id="UP000198287"/>
    </source>
</evidence>
<proteinExistence type="inferred from homology"/>
<evidence type="ECO:0000256" key="36">
    <source>
        <dbReference type="ARBA" id="ARBA00048309"/>
    </source>
</evidence>
<comment type="similarity">
    <text evidence="29">Belongs to the ABC transporter superfamily. ABCB family. Heavy Metal importer (TC 3.A.1.210) subfamily.</text>
</comment>
<dbReference type="GO" id="GO:0020037">
    <property type="term" value="F:heme binding"/>
    <property type="evidence" value="ECO:0007669"/>
    <property type="project" value="TreeGrafter"/>
</dbReference>
<dbReference type="InterPro" id="IPR036640">
    <property type="entry name" value="ABC1_TM_sf"/>
</dbReference>
<dbReference type="InterPro" id="IPR027417">
    <property type="entry name" value="P-loop_NTPase"/>
</dbReference>
<keyword evidence="25 42" id="KW-0472">Membrane</keyword>
<feature type="domain" description="ABC transporter" evidence="43">
    <location>
        <begin position="606"/>
        <end position="840"/>
    </location>
</feature>
<dbReference type="Pfam" id="PF16185">
    <property type="entry name" value="MTABC_N"/>
    <property type="match status" value="1"/>
</dbReference>
<dbReference type="GO" id="GO:0005886">
    <property type="term" value="C:plasma membrane"/>
    <property type="evidence" value="ECO:0007669"/>
    <property type="project" value="UniProtKB-SubCell"/>
</dbReference>
<evidence type="ECO:0000256" key="7">
    <source>
        <dbReference type="ARBA" id="ARBA00004550"/>
    </source>
</evidence>
<comment type="subunit">
    <text evidence="11">Homodimer.</text>
</comment>
<evidence type="ECO:0000256" key="38">
    <source>
        <dbReference type="ARBA" id="ARBA00048510"/>
    </source>
</evidence>
<evidence type="ECO:0000256" key="24">
    <source>
        <dbReference type="ARBA" id="ARBA00023128"/>
    </source>
</evidence>
<evidence type="ECO:0000256" key="19">
    <source>
        <dbReference type="ARBA" id="ARBA00022824"/>
    </source>
</evidence>
<dbReference type="Gene3D" id="1.20.1560.10">
    <property type="entry name" value="ABC transporter type 1, transmembrane domain"/>
    <property type="match status" value="1"/>
</dbReference>
<dbReference type="GO" id="GO:0016887">
    <property type="term" value="F:ATP hydrolysis activity"/>
    <property type="evidence" value="ECO:0007669"/>
    <property type="project" value="InterPro"/>
</dbReference>
<evidence type="ECO:0000256" key="21">
    <source>
        <dbReference type="ARBA" id="ARBA00022967"/>
    </source>
</evidence>
<evidence type="ECO:0000256" key="9">
    <source>
        <dbReference type="ARBA" id="ARBA00004653"/>
    </source>
</evidence>
<keyword evidence="16" id="KW-0547">Nucleotide-binding</keyword>
<dbReference type="GO" id="GO:0005741">
    <property type="term" value="C:mitochondrial outer membrane"/>
    <property type="evidence" value="ECO:0007669"/>
    <property type="project" value="UniProtKB-SubCell"/>
</dbReference>
<comment type="catalytic activity">
    <reaction evidence="33">
        <text>heme b(in) + ATP + H2O = heme b(out) + ADP + phosphate + H(+)</text>
        <dbReference type="Rhea" id="RHEA:19261"/>
        <dbReference type="ChEBI" id="CHEBI:15377"/>
        <dbReference type="ChEBI" id="CHEBI:15378"/>
        <dbReference type="ChEBI" id="CHEBI:30616"/>
        <dbReference type="ChEBI" id="CHEBI:43474"/>
        <dbReference type="ChEBI" id="CHEBI:60344"/>
        <dbReference type="ChEBI" id="CHEBI:456216"/>
        <dbReference type="EC" id="7.6.2.5"/>
    </reaction>
    <physiologicalReaction direction="left-to-right" evidence="33">
        <dbReference type="Rhea" id="RHEA:19262"/>
    </physiologicalReaction>
</comment>
<evidence type="ECO:0000256" key="39">
    <source>
        <dbReference type="ARBA" id="ARBA00048636"/>
    </source>
</evidence>
<evidence type="ECO:0000256" key="40">
    <source>
        <dbReference type="ARBA" id="ARBA00049398"/>
    </source>
</evidence>
<feature type="transmembrane region" description="Helical" evidence="42">
    <location>
        <begin position="261"/>
        <end position="283"/>
    </location>
</feature>
<dbReference type="SUPFAM" id="SSF90123">
    <property type="entry name" value="ABC transporter transmembrane region"/>
    <property type="match status" value="1"/>
</dbReference>
<evidence type="ECO:0000256" key="10">
    <source>
        <dbReference type="ARBA" id="ARBA00004656"/>
    </source>
</evidence>
<feature type="transmembrane region" description="Helical" evidence="42">
    <location>
        <begin position="137"/>
        <end position="156"/>
    </location>
</feature>
<evidence type="ECO:0000256" key="33">
    <source>
        <dbReference type="ARBA" id="ARBA00047649"/>
    </source>
</evidence>
<dbReference type="CDD" id="cd03253">
    <property type="entry name" value="ABCC_ATM1_transporter"/>
    <property type="match status" value="1"/>
</dbReference>
<feature type="transmembrane region" description="Helical" evidence="42">
    <location>
        <begin position="398"/>
        <end position="420"/>
    </location>
</feature>
<feature type="transmembrane region" description="Helical" evidence="42">
    <location>
        <begin position="426"/>
        <end position="447"/>
    </location>
</feature>
<dbReference type="InterPro" id="IPR032410">
    <property type="entry name" value="ABCB6_N"/>
</dbReference>
<comment type="catalytic activity">
    <reaction evidence="39">
        <text>coproporphyrin III(in) + ATP + H2O = coproporphyrin III(out) + ADP + phosphate + H(+)</text>
        <dbReference type="Rhea" id="RHEA:66664"/>
        <dbReference type="ChEBI" id="CHEBI:15377"/>
        <dbReference type="ChEBI" id="CHEBI:15378"/>
        <dbReference type="ChEBI" id="CHEBI:30616"/>
        <dbReference type="ChEBI" id="CHEBI:43474"/>
        <dbReference type="ChEBI" id="CHEBI:131725"/>
        <dbReference type="ChEBI" id="CHEBI:456216"/>
    </reaction>
    <physiologicalReaction direction="left-to-right" evidence="39">
        <dbReference type="Rhea" id="RHEA:66665"/>
    </physiologicalReaction>
</comment>
<dbReference type="OrthoDB" id="6500128at2759"/>
<evidence type="ECO:0000256" key="28">
    <source>
        <dbReference type="ARBA" id="ARBA00024320"/>
    </source>
</evidence>
<comment type="catalytic activity">
    <reaction evidence="40">
        <text>coproporphyrin I(in) + ATP + H2O = coproporphyrin I(out) + ADP + phosphate + H(+)</text>
        <dbReference type="Rhea" id="RHEA:66768"/>
        <dbReference type="ChEBI" id="CHEBI:15377"/>
        <dbReference type="ChEBI" id="CHEBI:15378"/>
        <dbReference type="ChEBI" id="CHEBI:30616"/>
        <dbReference type="ChEBI" id="CHEBI:43474"/>
        <dbReference type="ChEBI" id="CHEBI:167478"/>
        <dbReference type="ChEBI" id="CHEBI:456216"/>
    </reaction>
    <physiologicalReaction direction="left-to-right" evidence="40">
        <dbReference type="Rhea" id="RHEA:66769"/>
    </physiologicalReaction>
</comment>
<keyword evidence="17" id="KW-0967">Endosome</keyword>
<dbReference type="InterPro" id="IPR003593">
    <property type="entry name" value="AAA+_ATPase"/>
</dbReference>
<dbReference type="GO" id="GO:0005765">
    <property type="term" value="C:lysosomal membrane"/>
    <property type="evidence" value="ECO:0007669"/>
    <property type="project" value="UniProtKB-SubCell"/>
</dbReference>
<evidence type="ECO:0000259" key="43">
    <source>
        <dbReference type="PROSITE" id="PS50893"/>
    </source>
</evidence>
<evidence type="ECO:0000256" key="11">
    <source>
        <dbReference type="ARBA" id="ARBA00011738"/>
    </source>
</evidence>
<keyword evidence="21" id="KW-1278">Translocase</keyword>
<dbReference type="InterPro" id="IPR039421">
    <property type="entry name" value="Type_1_exporter"/>
</dbReference>
<dbReference type="EC" id="7.6.2.5" evidence="30"/>
<dbReference type="GO" id="GO:0005789">
    <property type="term" value="C:endoplasmic reticulum membrane"/>
    <property type="evidence" value="ECO:0007669"/>
    <property type="project" value="UniProtKB-SubCell"/>
</dbReference>
<keyword evidence="18" id="KW-1000">Mitochondrion outer membrane</keyword>
<evidence type="ECO:0000256" key="27">
    <source>
        <dbReference type="ARBA" id="ARBA00023228"/>
    </source>
</evidence>
<evidence type="ECO:0000256" key="25">
    <source>
        <dbReference type="ARBA" id="ARBA00023136"/>
    </source>
</evidence>
<evidence type="ECO:0000256" key="20">
    <source>
        <dbReference type="ARBA" id="ARBA00022840"/>
    </source>
</evidence>
<evidence type="ECO:0000256" key="30">
    <source>
        <dbReference type="ARBA" id="ARBA00024385"/>
    </source>
</evidence>
<keyword evidence="23" id="KW-0333">Golgi apparatus</keyword>
<feature type="domain" description="ABC transmembrane type-1" evidence="44">
    <location>
        <begin position="264"/>
        <end position="572"/>
    </location>
</feature>
<dbReference type="Gene3D" id="3.40.50.300">
    <property type="entry name" value="P-loop containing nucleotide triphosphate hydrolases"/>
    <property type="match status" value="1"/>
</dbReference>
<dbReference type="AlphaFoldDB" id="A0A226EWX6"/>
<protein>
    <recommendedName>
        <fullName evidence="31">ATP-binding cassette sub-family B member 6</fullName>
        <ecNumber evidence="30">7.6.2.5</ecNumber>
    </recommendedName>
    <alternativeName>
        <fullName evidence="32">ABC-type heme transporter ABCB6</fullName>
    </alternativeName>
</protein>
<feature type="transmembrane region" description="Helical" evidence="42">
    <location>
        <begin position="73"/>
        <end position="96"/>
    </location>
</feature>
<evidence type="ECO:0000256" key="2">
    <source>
        <dbReference type="ARBA" id="ARBA00004333"/>
    </source>
</evidence>
<evidence type="ECO:0000256" key="5">
    <source>
        <dbReference type="ARBA" id="ARBA00004414"/>
    </source>
</evidence>
<dbReference type="SMART" id="SM00382">
    <property type="entry name" value="AAA"/>
    <property type="match status" value="1"/>
</dbReference>
<dbReference type="FunFam" id="3.40.50.300:FF:000186">
    <property type="entry name" value="ATP-binding cassette sub-family B member 7, mitochondrial"/>
    <property type="match status" value="1"/>
</dbReference>
<dbReference type="GO" id="GO:0005524">
    <property type="term" value="F:ATP binding"/>
    <property type="evidence" value="ECO:0007669"/>
    <property type="project" value="UniProtKB-KW"/>
</dbReference>
<keyword evidence="14" id="KW-0964">Secreted</keyword>
<evidence type="ECO:0000256" key="31">
    <source>
        <dbReference type="ARBA" id="ARBA00024439"/>
    </source>
</evidence>
<dbReference type="Pfam" id="PF00664">
    <property type="entry name" value="ABC_membrane"/>
    <property type="match status" value="1"/>
</dbReference>
<keyword evidence="46" id="KW-1185">Reference proteome</keyword>
<keyword evidence="22 42" id="KW-1133">Transmembrane helix</keyword>
<evidence type="ECO:0000256" key="42">
    <source>
        <dbReference type="SAM" id="Phobius"/>
    </source>
</evidence>
<comment type="caution">
    <text evidence="45">The sequence shown here is derived from an EMBL/GenBank/DDBJ whole genome shotgun (WGS) entry which is preliminary data.</text>
</comment>
<accession>A0A226EWX6</accession>
<dbReference type="InterPro" id="IPR011527">
    <property type="entry name" value="ABC1_TM_dom"/>
</dbReference>
<evidence type="ECO:0000256" key="8">
    <source>
        <dbReference type="ARBA" id="ARBA00004651"/>
    </source>
</evidence>
<dbReference type="CDD" id="cd18581">
    <property type="entry name" value="ABC_6TM_ABCB6"/>
    <property type="match status" value="1"/>
</dbReference>
<evidence type="ECO:0000256" key="32">
    <source>
        <dbReference type="ARBA" id="ARBA00031413"/>
    </source>
</evidence>
<feature type="transmembrane region" description="Helical" evidence="42">
    <location>
        <begin position="505"/>
        <end position="526"/>
    </location>
</feature>
<evidence type="ECO:0000256" key="41">
    <source>
        <dbReference type="SAM" id="MobiDB-lite"/>
    </source>
</evidence>
<dbReference type="Proteomes" id="UP000198287">
    <property type="component" value="Unassembled WGS sequence"/>
</dbReference>
<keyword evidence="13" id="KW-1003">Cell membrane</keyword>
<keyword evidence="12" id="KW-0813">Transport</keyword>
<evidence type="ECO:0000256" key="37">
    <source>
        <dbReference type="ARBA" id="ARBA00048455"/>
    </source>
</evidence>
<evidence type="ECO:0000256" key="3">
    <source>
        <dbReference type="ARBA" id="ARBA00004337"/>
    </source>
</evidence>
<evidence type="ECO:0000256" key="35">
    <source>
        <dbReference type="ARBA" id="ARBA00047789"/>
    </source>
</evidence>
<evidence type="ECO:0000313" key="45">
    <source>
        <dbReference type="EMBL" id="OXA61574.1"/>
    </source>
</evidence>
<evidence type="ECO:0000256" key="12">
    <source>
        <dbReference type="ARBA" id="ARBA00022448"/>
    </source>
</evidence>
<evidence type="ECO:0000256" key="14">
    <source>
        <dbReference type="ARBA" id="ARBA00022525"/>
    </source>
</evidence>
<evidence type="ECO:0000256" key="13">
    <source>
        <dbReference type="ARBA" id="ARBA00022475"/>
    </source>
</evidence>
<dbReference type="PROSITE" id="PS00211">
    <property type="entry name" value="ABC_TRANSPORTER_1"/>
    <property type="match status" value="1"/>
</dbReference>
<comment type="catalytic activity">
    <reaction evidence="38">
        <text>uroporphyrin III(in) + ATP + H2O = uroporphyrin III(out) + ADP + phosphate + H(+)</text>
        <dbReference type="Rhea" id="RHEA:66776"/>
        <dbReference type="ChEBI" id="CHEBI:15377"/>
        <dbReference type="ChEBI" id="CHEBI:15378"/>
        <dbReference type="ChEBI" id="CHEBI:30616"/>
        <dbReference type="ChEBI" id="CHEBI:43474"/>
        <dbReference type="ChEBI" id="CHEBI:167479"/>
        <dbReference type="ChEBI" id="CHEBI:456216"/>
    </reaction>
    <physiologicalReaction direction="left-to-right" evidence="38">
        <dbReference type="Rhea" id="RHEA:66777"/>
    </physiologicalReaction>
</comment>
<feature type="compositionally biased region" description="Basic and acidic residues" evidence="41">
    <location>
        <begin position="215"/>
        <end position="229"/>
    </location>
</feature>
<dbReference type="SUPFAM" id="SSF52540">
    <property type="entry name" value="P-loop containing nucleoside triphosphate hydrolases"/>
    <property type="match status" value="1"/>
</dbReference>
<dbReference type="Pfam" id="PF00005">
    <property type="entry name" value="ABC_tran"/>
    <property type="match status" value="1"/>
</dbReference>
<dbReference type="GO" id="GO:0000139">
    <property type="term" value="C:Golgi membrane"/>
    <property type="evidence" value="ECO:0007669"/>
    <property type="project" value="UniProtKB-SubCell"/>
</dbReference>
<comment type="catalytic activity">
    <reaction evidence="35">
        <text>uroporphyrin I(in) + ATP + H2O = uroporphyrin I(out) + ADP + phosphate + H(+)</text>
        <dbReference type="Rhea" id="RHEA:66772"/>
        <dbReference type="ChEBI" id="CHEBI:15377"/>
        <dbReference type="ChEBI" id="CHEBI:15378"/>
        <dbReference type="ChEBI" id="CHEBI:30616"/>
        <dbReference type="ChEBI" id="CHEBI:43474"/>
        <dbReference type="ChEBI" id="CHEBI:167480"/>
        <dbReference type="ChEBI" id="CHEBI:456216"/>
    </reaction>
    <physiologicalReaction direction="left-to-right" evidence="35">
        <dbReference type="Rhea" id="RHEA:66773"/>
    </physiologicalReaction>
</comment>
<dbReference type="EMBL" id="LNIX01000001">
    <property type="protein sequence ID" value="OXA61574.1"/>
    <property type="molecule type" value="Genomic_DNA"/>
</dbReference>
<dbReference type="InterPro" id="IPR017871">
    <property type="entry name" value="ABC_transporter-like_CS"/>
</dbReference>
<keyword evidence="19" id="KW-0256">Endoplasmic reticulum</keyword>
<keyword evidence="20 45" id="KW-0067">ATP-binding</keyword>
<evidence type="ECO:0000256" key="26">
    <source>
        <dbReference type="ARBA" id="ARBA00023157"/>
    </source>
</evidence>
<comment type="subcellular location">
    <subcellularLocation>
        <location evidence="8">Cell membrane</location>
        <topology evidence="8">Multi-pass membrane protein</topology>
    </subcellularLocation>
    <subcellularLocation>
        <location evidence="1">Early endosome membrane</location>
    </subcellularLocation>
    <subcellularLocation>
        <location evidence="6">Endoplasmic reticulum membrane</location>
        <topology evidence="6">Multi-pass membrane protein</topology>
    </subcellularLocation>
    <subcellularLocation>
        <location evidence="3">Endosome membrane</location>
        <topology evidence="3">Multi-pass membrane protein</topology>
    </subcellularLocation>
    <subcellularLocation>
        <location evidence="2">Endosome</location>
        <location evidence="2">Multivesicular body membrane</location>
    </subcellularLocation>
    <subcellularLocation>
        <location evidence="9">Golgi apparatus membrane</location>
        <topology evidence="9">Multi-pass membrane protein</topology>
    </subcellularLocation>
    <subcellularLocation>
        <location evidence="5">Late endosome membrane</location>
    </subcellularLocation>
    <subcellularLocation>
        <location evidence="10">Lysosome membrane</location>
    </subcellularLocation>
    <subcellularLocation>
        <location evidence="28">Melanosome membrane</location>
    </subcellularLocation>
    <subcellularLocation>
        <location evidence="4">Mitochondrion outer membrane</location>
        <topology evidence="4">Multi-pass membrane protein</topology>
    </subcellularLocation>
    <subcellularLocation>
        <location evidence="7">Secreted</location>
        <location evidence="7">Extracellular exosome</location>
    </subcellularLocation>
</comment>
<dbReference type="OMA" id="YYGAEHY"/>
<evidence type="ECO:0000256" key="29">
    <source>
        <dbReference type="ARBA" id="ARBA00024363"/>
    </source>
</evidence>
<comment type="catalytic activity">
    <reaction evidence="36">
        <text>protoporphyrin IX(in) + ATP + H2O = protoporphyrin IX(out) + ADP + phosphate + H(+)</text>
        <dbReference type="Rhea" id="RHEA:61336"/>
        <dbReference type="ChEBI" id="CHEBI:15377"/>
        <dbReference type="ChEBI" id="CHEBI:15378"/>
        <dbReference type="ChEBI" id="CHEBI:30616"/>
        <dbReference type="ChEBI" id="CHEBI:43474"/>
        <dbReference type="ChEBI" id="CHEBI:57306"/>
        <dbReference type="ChEBI" id="CHEBI:456216"/>
    </reaction>
    <physiologicalReaction direction="left-to-right" evidence="36">
        <dbReference type="Rhea" id="RHEA:61337"/>
    </physiologicalReaction>
</comment>
<dbReference type="GO" id="GO:0015439">
    <property type="term" value="F:ABC-type heme transporter activity"/>
    <property type="evidence" value="ECO:0007669"/>
    <property type="project" value="UniProtKB-EC"/>
</dbReference>
<evidence type="ECO:0000256" key="6">
    <source>
        <dbReference type="ARBA" id="ARBA00004477"/>
    </source>
</evidence>